<dbReference type="SUPFAM" id="SSF52540">
    <property type="entry name" value="P-loop containing nucleoside triphosphate hydrolases"/>
    <property type="match status" value="1"/>
</dbReference>
<keyword evidence="2" id="KW-1185">Reference proteome</keyword>
<sequence>MEIRELVVRAFQRDLSDPSALSDAFDSIRLLEPEDFALAHERNKEVRRLSAKFAAEQKSLRMFELNKRSLLFDAPYDFDAHCRYIEWNRPNDKRFYIPRRKQLLRVAKSLQKLADGDLDLLAISLPPGVGKTTLALFFLTWLAGRSPEKPILGGSHSNAFLRGVYDECLRILDPQGEYLWHDVFPTVQVVKTNAQDMMIDLGTDKKRGKRFATLEFSSIGSGNAGKVRAENLLYCDDLVDGLESALSKERMDKLWNLYATDLRQRKIGDARELHIATRWSVHDVIGRLEQMYGENDRAEFIVVPALDENDESNFDYGNHAGFTTAFYHEQRDVMDDASWRALFMNQPIEREGQLYNEDELRRYFELPDGKPDAVLFVCDTKDKGTDYCVMPICYQYGNDFYCEDVVCDNSNPEVVEARLVSKLLQHKAQMGQFESNSAGGKVAEKVQKEVKEAGGIAKITTKYTTQGKETKIIVNSPWVKERVLFKDNSIIKKDKEYRRMLNFLCGYTMAGKNKHDDVPDAWAMFAEYVQQLEGNKVEVFRRPF</sequence>
<dbReference type="AlphaFoldDB" id="A0A810QA10"/>
<evidence type="ECO:0000313" key="1">
    <source>
        <dbReference type="EMBL" id="BCK83445.1"/>
    </source>
</evidence>
<name>A0A810QA10_9FIRM</name>
<dbReference type="NCBIfam" id="TIGR01630">
    <property type="entry name" value="psiM2_ORF9"/>
    <property type="match status" value="1"/>
</dbReference>
<dbReference type="InterPro" id="IPR006517">
    <property type="entry name" value="Phage_terminase_lsu-like_C"/>
</dbReference>
<organism evidence="1 2">
    <name type="scientific">Pusillibacter faecalis</name>
    <dbReference type="NCBI Taxonomy" id="2714358"/>
    <lineage>
        <taxon>Bacteria</taxon>
        <taxon>Bacillati</taxon>
        <taxon>Bacillota</taxon>
        <taxon>Clostridia</taxon>
        <taxon>Eubacteriales</taxon>
        <taxon>Oscillospiraceae</taxon>
        <taxon>Pusillibacter</taxon>
    </lineage>
</organism>
<gene>
    <name evidence="1" type="ORF">MM59RIKEN_07640</name>
</gene>
<dbReference type="InterPro" id="IPR027417">
    <property type="entry name" value="P-loop_NTPase"/>
</dbReference>
<accession>A0A810QA10</accession>
<protein>
    <submittedName>
        <fullName evidence="1">Terminase</fullName>
    </submittedName>
</protein>
<dbReference type="Proteomes" id="UP000679848">
    <property type="component" value="Chromosome"/>
</dbReference>
<dbReference type="EMBL" id="AP023420">
    <property type="protein sequence ID" value="BCK83445.1"/>
    <property type="molecule type" value="Genomic_DNA"/>
</dbReference>
<proteinExistence type="predicted"/>
<dbReference type="RefSeq" id="WP_213542698.1">
    <property type="nucleotide sequence ID" value="NZ_AP023420.1"/>
</dbReference>
<evidence type="ECO:0000313" key="2">
    <source>
        <dbReference type="Proteomes" id="UP000679848"/>
    </source>
</evidence>
<reference evidence="1" key="1">
    <citation type="submission" date="2020-09" db="EMBL/GenBank/DDBJ databases">
        <title>New species isolated from human feces.</title>
        <authorList>
            <person name="Kitahara M."/>
            <person name="Shigeno Y."/>
            <person name="Shime M."/>
            <person name="Matsumoto Y."/>
            <person name="Nakamura S."/>
            <person name="Motooka D."/>
            <person name="Fukuoka S."/>
            <person name="Nishikawa H."/>
            <person name="Benno Y."/>
        </authorList>
    </citation>
    <scope>NUCLEOTIDE SEQUENCE</scope>
    <source>
        <strain evidence="1">MM59</strain>
    </source>
</reference>
<dbReference type="KEGG" id="pfaa:MM59RIKEN_07640"/>